<gene>
    <name evidence="1" type="ORF">MUK42_07088</name>
</gene>
<dbReference type="Proteomes" id="UP001055439">
    <property type="component" value="Chromosome 8"/>
</dbReference>
<evidence type="ECO:0000313" key="1">
    <source>
        <dbReference type="EMBL" id="URE28608.1"/>
    </source>
</evidence>
<sequence>MGAARDTRRRVGSAFGCAMNVRKSSHVTRAYTPSM</sequence>
<proteinExistence type="predicted"/>
<reference evidence="1" key="1">
    <citation type="submission" date="2022-05" db="EMBL/GenBank/DDBJ databases">
        <title>The Musa troglodytarum L. genome provides insights into the mechanism of non-climacteric behaviour and enrichment of carotenoids.</title>
        <authorList>
            <person name="Wang J."/>
        </authorList>
    </citation>
    <scope>NUCLEOTIDE SEQUENCE</scope>
    <source>
        <tissue evidence="1">Leaf</tissue>
    </source>
</reference>
<organism evidence="1 2">
    <name type="scientific">Musa troglodytarum</name>
    <name type="common">fe'i banana</name>
    <dbReference type="NCBI Taxonomy" id="320322"/>
    <lineage>
        <taxon>Eukaryota</taxon>
        <taxon>Viridiplantae</taxon>
        <taxon>Streptophyta</taxon>
        <taxon>Embryophyta</taxon>
        <taxon>Tracheophyta</taxon>
        <taxon>Spermatophyta</taxon>
        <taxon>Magnoliopsida</taxon>
        <taxon>Liliopsida</taxon>
        <taxon>Zingiberales</taxon>
        <taxon>Musaceae</taxon>
        <taxon>Musa</taxon>
    </lineage>
</organism>
<keyword evidence="2" id="KW-1185">Reference proteome</keyword>
<accession>A0A9E7HEX6</accession>
<dbReference type="EMBL" id="CP097510">
    <property type="protein sequence ID" value="URE28608.1"/>
    <property type="molecule type" value="Genomic_DNA"/>
</dbReference>
<evidence type="ECO:0000313" key="2">
    <source>
        <dbReference type="Proteomes" id="UP001055439"/>
    </source>
</evidence>
<name>A0A9E7HEX6_9LILI</name>
<dbReference type="AlphaFoldDB" id="A0A9E7HEX6"/>
<protein>
    <submittedName>
        <fullName evidence="1">Uncharacterized protein</fullName>
    </submittedName>
</protein>